<accession>A0A1F6H3J5</accession>
<dbReference type="SUPFAM" id="SSF101821">
    <property type="entry name" value="Aminopeptidase/glucanase lid domain"/>
    <property type="match status" value="1"/>
</dbReference>
<keyword evidence="6 9" id="KW-0378">Hydrolase</keyword>
<organism evidence="11 12">
    <name type="scientific">Candidatus Lambdaproteobacteria bacterium RIFOXYD2_FULL_56_26</name>
    <dbReference type="NCBI Taxonomy" id="1817773"/>
    <lineage>
        <taxon>Bacteria</taxon>
        <taxon>Pseudomonadati</taxon>
        <taxon>Pseudomonadota</taxon>
        <taxon>Candidatus Lambdaproteobacteria</taxon>
    </lineage>
</organism>
<dbReference type="GO" id="GO:0004177">
    <property type="term" value="F:aminopeptidase activity"/>
    <property type="evidence" value="ECO:0007669"/>
    <property type="project" value="UniProtKB-KW"/>
</dbReference>
<evidence type="ECO:0000256" key="2">
    <source>
        <dbReference type="ARBA" id="ARBA00008290"/>
    </source>
</evidence>
<dbReference type="NCBIfam" id="NF002759">
    <property type="entry name" value="PRK02813.1"/>
    <property type="match status" value="1"/>
</dbReference>
<dbReference type="AlphaFoldDB" id="A0A1F6H3J5"/>
<evidence type="ECO:0000256" key="1">
    <source>
        <dbReference type="ARBA" id="ARBA00001947"/>
    </source>
</evidence>
<evidence type="ECO:0000256" key="8">
    <source>
        <dbReference type="ARBA" id="ARBA00023049"/>
    </source>
</evidence>
<evidence type="ECO:0000256" key="5">
    <source>
        <dbReference type="ARBA" id="ARBA00022723"/>
    </source>
</evidence>
<evidence type="ECO:0000256" key="4">
    <source>
        <dbReference type="ARBA" id="ARBA00022670"/>
    </source>
</evidence>
<keyword evidence="4 9" id="KW-0645">Protease</keyword>
<name>A0A1F6H3J5_9PROT</name>
<keyword evidence="3 9" id="KW-0031">Aminopeptidase</keyword>
<dbReference type="SUPFAM" id="SSF53187">
    <property type="entry name" value="Zn-dependent exopeptidases"/>
    <property type="match status" value="1"/>
</dbReference>
<dbReference type="Gene3D" id="3.40.630.10">
    <property type="entry name" value="Zn peptidases"/>
    <property type="match status" value="1"/>
</dbReference>
<comment type="cofactor">
    <cofactor evidence="1 10">
        <name>Zn(2+)</name>
        <dbReference type="ChEBI" id="CHEBI:29105"/>
    </cofactor>
</comment>
<dbReference type="GO" id="GO:0008237">
    <property type="term" value="F:metallopeptidase activity"/>
    <property type="evidence" value="ECO:0007669"/>
    <property type="project" value="UniProtKB-KW"/>
</dbReference>
<proteinExistence type="inferred from homology"/>
<dbReference type="PRINTS" id="PR00932">
    <property type="entry name" value="AMINO1PTASE"/>
</dbReference>
<dbReference type="PANTHER" id="PTHR28570">
    <property type="entry name" value="ASPARTYL AMINOPEPTIDASE"/>
    <property type="match status" value="1"/>
</dbReference>
<keyword evidence="8 9" id="KW-0482">Metalloprotease</keyword>
<dbReference type="GO" id="GO:0006508">
    <property type="term" value="P:proteolysis"/>
    <property type="evidence" value="ECO:0007669"/>
    <property type="project" value="UniProtKB-KW"/>
</dbReference>
<sequence>MNQPAQGLMAFLNESPTPFHATAAAIGRLKEAGFVELQEAESWNPKKGGKYWVTRNDSSLIAFVLGSDLGKGGFRFLGAHTDSPGLKVKPRGDEDKKGHWALGVEVYGGVLLATWFDRDLSIAGKVCYLDRKGATQTQLLDLKEPVGIIPNLAIHLRREANDGWKINPQKELTPVLGLAGADKGDLKALLAKKIKGAKEVLDFDLFFYPVEGPRLMGINKEMITGARLDNLVSCFAAVQAISAHRPGPSAMMVLNDHEEVGSGSFTGAAGNFLESVLERLLPQPEDRGRAMAASHFLSADNAHGLHPNYAEMHDERHAPVLGGGLVIKTNAGQSYITDAESSGRFQSLCKDKKIPFQHFAIRADLRCGSTIGPLTARRIGVRGLDIGVPNWAMHSARETVAVKDLGYLVELMQAWLGE</sequence>
<dbReference type="GO" id="GO:0005737">
    <property type="term" value="C:cytoplasm"/>
    <property type="evidence" value="ECO:0007669"/>
    <property type="project" value="UniProtKB-ARBA"/>
</dbReference>
<evidence type="ECO:0000256" key="6">
    <source>
        <dbReference type="ARBA" id="ARBA00022801"/>
    </source>
</evidence>
<dbReference type="PANTHER" id="PTHR28570:SF3">
    <property type="entry name" value="ASPARTYL AMINOPEPTIDASE"/>
    <property type="match status" value="1"/>
</dbReference>
<evidence type="ECO:0000256" key="9">
    <source>
        <dbReference type="RuleBase" id="RU004386"/>
    </source>
</evidence>
<gene>
    <name evidence="11" type="ORF">A2557_08265</name>
</gene>
<evidence type="ECO:0000313" key="12">
    <source>
        <dbReference type="Proteomes" id="UP000177583"/>
    </source>
</evidence>
<protein>
    <recommendedName>
        <fullName evidence="10">M18 family aminopeptidase</fullName>
        <ecNumber evidence="10">3.4.11.-</ecNumber>
    </recommendedName>
</protein>
<evidence type="ECO:0000256" key="10">
    <source>
        <dbReference type="RuleBase" id="RU004387"/>
    </source>
</evidence>
<dbReference type="GO" id="GO:0008270">
    <property type="term" value="F:zinc ion binding"/>
    <property type="evidence" value="ECO:0007669"/>
    <property type="project" value="InterPro"/>
</dbReference>
<dbReference type="Proteomes" id="UP000177583">
    <property type="component" value="Unassembled WGS sequence"/>
</dbReference>
<dbReference type="Pfam" id="PF02127">
    <property type="entry name" value="Peptidase_M18"/>
    <property type="match status" value="1"/>
</dbReference>
<comment type="caution">
    <text evidence="11">The sequence shown here is derived from an EMBL/GenBank/DDBJ whole genome shotgun (WGS) entry which is preliminary data.</text>
</comment>
<evidence type="ECO:0000313" key="11">
    <source>
        <dbReference type="EMBL" id="OGH04958.1"/>
    </source>
</evidence>
<comment type="similarity">
    <text evidence="2 9">Belongs to the peptidase M18 family.</text>
</comment>
<dbReference type="EC" id="3.4.11.-" evidence="10"/>
<keyword evidence="5 9" id="KW-0479">Metal-binding</keyword>
<evidence type="ECO:0000256" key="7">
    <source>
        <dbReference type="ARBA" id="ARBA00022833"/>
    </source>
</evidence>
<dbReference type="InterPro" id="IPR023358">
    <property type="entry name" value="Peptidase_M18_dom2"/>
</dbReference>
<dbReference type="CDD" id="cd05658">
    <property type="entry name" value="M18_DAP"/>
    <property type="match status" value="1"/>
</dbReference>
<keyword evidence="7 9" id="KW-0862">Zinc</keyword>
<evidence type="ECO:0000256" key="3">
    <source>
        <dbReference type="ARBA" id="ARBA00022438"/>
    </source>
</evidence>
<dbReference type="InterPro" id="IPR001948">
    <property type="entry name" value="Peptidase_M18"/>
</dbReference>
<dbReference type="EMBL" id="MFNF01000001">
    <property type="protein sequence ID" value="OGH04958.1"/>
    <property type="molecule type" value="Genomic_DNA"/>
</dbReference>
<reference evidence="11 12" key="1">
    <citation type="journal article" date="2016" name="Nat. Commun.">
        <title>Thousands of microbial genomes shed light on interconnected biogeochemical processes in an aquifer system.</title>
        <authorList>
            <person name="Anantharaman K."/>
            <person name="Brown C.T."/>
            <person name="Hug L.A."/>
            <person name="Sharon I."/>
            <person name="Castelle C.J."/>
            <person name="Probst A.J."/>
            <person name="Thomas B.C."/>
            <person name="Singh A."/>
            <person name="Wilkins M.J."/>
            <person name="Karaoz U."/>
            <person name="Brodie E.L."/>
            <person name="Williams K.H."/>
            <person name="Hubbard S.S."/>
            <person name="Banfield J.F."/>
        </authorList>
    </citation>
    <scope>NUCLEOTIDE SEQUENCE [LARGE SCALE GENOMIC DNA]</scope>
</reference>
<dbReference type="Gene3D" id="2.30.250.10">
    <property type="entry name" value="Aminopeptidase i, Domain 2"/>
    <property type="match status" value="1"/>
</dbReference>